<proteinExistence type="predicted"/>
<protein>
    <submittedName>
        <fullName evidence="1">Uncharacterized protein</fullName>
    </submittedName>
</protein>
<dbReference type="Proteomes" id="UP000186955">
    <property type="component" value="Unassembled WGS sequence"/>
</dbReference>
<name>A0A1Q5U0B3_9EURO</name>
<accession>A0A1Q5U0B3</accession>
<reference evidence="1 2" key="1">
    <citation type="submission" date="2016-10" db="EMBL/GenBank/DDBJ databases">
        <title>Genome sequence of the ascomycete fungus Penicillium subrubescens.</title>
        <authorList>
            <person name="De Vries R.P."/>
            <person name="Peng M."/>
            <person name="Dilokpimol A."/>
            <person name="Hilden K."/>
            <person name="Makela M.R."/>
            <person name="Grigoriev I."/>
            <person name="Riley R."/>
            <person name="Granchi Z."/>
        </authorList>
    </citation>
    <scope>NUCLEOTIDE SEQUENCE [LARGE SCALE GENOMIC DNA]</scope>
    <source>
        <strain evidence="1 2">CBS 132785</strain>
    </source>
</reference>
<comment type="caution">
    <text evidence="1">The sequence shown here is derived from an EMBL/GenBank/DDBJ whole genome shotgun (WGS) entry which is preliminary data.</text>
</comment>
<sequence>MIALKFLSRPSTMAIGRLVVTVAVEAGKPPGSTRADIRTSTLRRKTMRMAMLIETD</sequence>
<dbReference type="AlphaFoldDB" id="A0A1Q5U0B3"/>
<evidence type="ECO:0000313" key="1">
    <source>
        <dbReference type="EMBL" id="OKP05916.1"/>
    </source>
</evidence>
<gene>
    <name evidence="1" type="ORF">PENSUB_6636</name>
</gene>
<evidence type="ECO:0000313" key="2">
    <source>
        <dbReference type="Proteomes" id="UP000186955"/>
    </source>
</evidence>
<keyword evidence="2" id="KW-1185">Reference proteome</keyword>
<organism evidence="1 2">
    <name type="scientific">Penicillium subrubescens</name>
    <dbReference type="NCBI Taxonomy" id="1316194"/>
    <lineage>
        <taxon>Eukaryota</taxon>
        <taxon>Fungi</taxon>
        <taxon>Dikarya</taxon>
        <taxon>Ascomycota</taxon>
        <taxon>Pezizomycotina</taxon>
        <taxon>Eurotiomycetes</taxon>
        <taxon>Eurotiomycetidae</taxon>
        <taxon>Eurotiales</taxon>
        <taxon>Aspergillaceae</taxon>
        <taxon>Penicillium</taxon>
    </lineage>
</organism>
<dbReference type="EMBL" id="MNBE01000602">
    <property type="protein sequence ID" value="OKP05916.1"/>
    <property type="molecule type" value="Genomic_DNA"/>
</dbReference>